<dbReference type="Proteomes" id="UP000007148">
    <property type="component" value="Unassembled WGS sequence"/>
</dbReference>
<evidence type="ECO:0000313" key="1">
    <source>
        <dbReference type="EMBL" id="CCA77035.1"/>
    </source>
</evidence>
<accession>G4U0E2</accession>
<comment type="caution">
    <text evidence="1">The sequence shown here is derived from an EMBL/GenBank/DDBJ whole genome shotgun (WGS) entry which is preliminary data.</text>
</comment>
<organism evidence="1 2">
    <name type="scientific">Serendipita indica (strain DSM 11827)</name>
    <name type="common">Root endophyte fungus</name>
    <name type="synonym">Piriformospora indica</name>
    <dbReference type="NCBI Taxonomy" id="1109443"/>
    <lineage>
        <taxon>Eukaryota</taxon>
        <taxon>Fungi</taxon>
        <taxon>Dikarya</taxon>
        <taxon>Basidiomycota</taxon>
        <taxon>Agaricomycotina</taxon>
        <taxon>Agaricomycetes</taxon>
        <taxon>Sebacinales</taxon>
        <taxon>Serendipitaceae</taxon>
        <taxon>Serendipita</taxon>
    </lineage>
</organism>
<name>G4U0E2_SERID</name>
<reference evidence="1 2" key="1">
    <citation type="journal article" date="2011" name="PLoS Pathog.">
        <title>Endophytic Life Strategies Decoded by Genome and Transcriptome Analyses of the Mutualistic Root Symbiont Piriformospora indica.</title>
        <authorList>
            <person name="Zuccaro A."/>
            <person name="Lahrmann U."/>
            <person name="Guldener U."/>
            <person name="Langen G."/>
            <person name="Pfiffi S."/>
            <person name="Biedenkopf D."/>
            <person name="Wong P."/>
            <person name="Samans B."/>
            <person name="Grimm C."/>
            <person name="Basiewicz M."/>
            <person name="Murat C."/>
            <person name="Martin F."/>
            <person name="Kogel K.H."/>
        </authorList>
    </citation>
    <scope>NUCLEOTIDE SEQUENCE [LARGE SCALE GENOMIC DNA]</scope>
    <source>
        <strain evidence="1 2">DSM 11827</strain>
    </source>
</reference>
<dbReference type="AlphaFoldDB" id="G4U0E2"/>
<dbReference type="InParanoid" id="G4U0E2"/>
<dbReference type="HOGENOM" id="CLU_200671_0_0_1"/>
<sequence>MSLWTLILNTFLVPPSKRNEEAASSSLLPRSMRINKILGQITGTIWDLSWSGFKRQSHATAPEHAVANGFTIHG</sequence>
<dbReference type="EMBL" id="CAFZ01001208">
    <property type="protein sequence ID" value="CCA77035.1"/>
    <property type="molecule type" value="Genomic_DNA"/>
</dbReference>
<gene>
    <name evidence="1" type="ORF">PIIN_11020</name>
</gene>
<protein>
    <submittedName>
        <fullName evidence="1">Uncharacterized protein</fullName>
    </submittedName>
</protein>
<evidence type="ECO:0000313" key="2">
    <source>
        <dbReference type="Proteomes" id="UP000007148"/>
    </source>
</evidence>
<keyword evidence="2" id="KW-1185">Reference proteome</keyword>
<proteinExistence type="predicted"/>